<dbReference type="Proteomes" id="UP000053317">
    <property type="component" value="Unassembled WGS sequence"/>
</dbReference>
<comment type="caution">
    <text evidence="4">The sequence shown here is derived from an EMBL/GenBank/DDBJ whole genome shotgun (WGS) entry which is preliminary data.</text>
</comment>
<evidence type="ECO:0000259" key="3">
    <source>
        <dbReference type="PROSITE" id="PS50158"/>
    </source>
</evidence>
<name>A0A0G2E610_PHACM</name>
<keyword evidence="5" id="KW-1185">Reference proteome</keyword>
<feature type="domain" description="CCHC-type" evidence="3">
    <location>
        <begin position="358"/>
        <end position="374"/>
    </location>
</feature>
<sequence>MSPVTRNHTESTNNQNNNDERPESSSSDSEDEQPERPRTLSPESRRRTPSDDLESVGHDSQTDSDQEFEQLKREVAKKRKKEELEDLKRELAGLPPLERPWATGQKAHKRAGSTLEADLAVRPRIDPRPKEPKEPKELPGFKGKDTRELDQFTKAWEIWQISHQASDELLIKYAASRMEDKARDAWHAHIQTHTPPKSWQEFKQVLRYSIYSVIDPANRIAQVTMKLKEARKRPGQDAQAALTYLRTIQRDMPELSRDAREAWDYLNMLDDELRSEFLRFQHDAHTLTLDYVFREVRRLEYQIKAKNRGRAGVARTTTNSSTRENLRRPTKKRPRRNFRPNQGSSSTKTGSSTRDPNKCLRCGEIGHWAKACPKRRYQSVKTEKDYSKQ</sequence>
<evidence type="ECO:0000256" key="2">
    <source>
        <dbReference type="SAM" id="MobiDB-lite"/>
    </source>
</evidence>
<dbReference type="Pfam" id="PF00098">
    <property type="entry name" value="zf-CCHC"/>
    <property type="match status" value="1"/>
</dbReference>
<dbReference type="PROSITE" id="PS50158">
    <property type="entry name" value="ZF_CCHC"/>
    <property type="match status" value="1"/>
</dbReference>
<feature type="compositionally biased region" description="Polar residues" evidence="2">
    <location>
        <begin position="1"/>
        <end position="12"/>
    </location>
</feature>
<dbReference type="AlphaFoldDB" id="A0A0G2E610"/>
<dbReference type="GO" id="GO:0003676">
    <property type="term" value="F:nucleic acid binding"/>
    <property type="evidence" value="ECO:0007669"/>
    <property type="project" value="InterPro"/>
</dbReference>
<protein>
    <recommendedName>
        <fullName evidence="3">CCHC-type domain-containing protein</fullName>
    </recommendedName>
</protein>
<dbReference type="OrthoDB" id="1099063at2759"/>
<dbReference type="InterPro" id="IPR001878">
    <property type="entry name" value="Znf_CCHC"/>
</dbReference>
<feature type="compositionally biased region" description="Basic and acidic residues" evidence="2">
    <location>
        <begin position="119"/>
        <end position="144"/>
    </location>
</feature>
<evidence type="ECO:0000256" key="1">
    <source>
        <dbReference type="PROSITE-ProRule" id="PRU00047"/>
    </source>
</evidence>
<reference evidence="4 5" key="1">
    <citation type="submission" date="2015-05" db="EMBL/GenBank/DDBJ databases">
        <title>Distinctive expansion of gene families associated with plant cell wall degradation and secondary metabolism in the genomes of grapevine trunk pathogens.</title>
        <authorList>
            <person name="Lawrence D.P."/>
            <person name="Travadon R."/>
            <person name="Rolshausen P.E."/>
            <person name="Baumgartner K."/>
        </authorList>
    </citation>
    <scope>NUCLEOTIDE SEQUENCE [LARGE SCALE GENOMIC DNA]</scope>
    <source>
        <strain evidence="4">UCRPC4</strain>
    </source>
</reference>
<dbReference type="Gene3D" id="4.10.60.10">
    <property type="entry name" value="Zinc finger, CCHC-type"/>
    <property type="match status" value="1"/>
</dbReference>
<dbReference type="EMBL" id="LCWF01000131">
    <property type="protein sequence ID" value="KKY18124.1"/>
    <property type="molecule type" value="Genomic_DNA"/>
</dbReference>
<feature type="region of interest" description="Disordered" evidence="2">
    <location>
        <begin position="1"/>
        <end position="144"/>
    </location>
</feature>
<keyword evidence="1" id="KW-0863">Zinc-finger</keyword>
<feature type="compositionally biased region" description="Basic and acidic residues" evidence="2">
    <location>
        <begin position="81"/>
        <end position="91"/>
    </location>
</feature>
<dbReference type="InterPro" id="IPR036875">
    <property type="entry name" value="Znf_CCHC_sf"/>
</dbReference>
<feature type="compositionally biased region" description="Low complexity" evidence="2">
    <location>
        <begin position="343"/>
        <end position="353"/>
    </location>
</feature>
<gene>
    <name evidence="4" type="ORF">UCRPC4_g05122</name>
</gene>
<evidence type="ECO:0000313" key="5">
    <source>
        <dbReference type="Proteomes" id="UP000053317"/>
    </source>
</evidence>
<dbReference type="GO" id="GO:0008270">
    <property type="term" value="F:zinc ion binding"/>
    <property type="evidence" value="ECO:0007669"/>
    <property type="project" value="UniProtKB-KW"/>
</dbReference>
<keyword evidence="1" id="KW-0479">Metal-binding</keyword>
<evidence type="ECO:0000313" key="4">
    <source>
        <dbReference type="EMBL" id="KKY18124.1"/>
    </source>
</evidence>
<dbReference type="SMART" id="SM00343">
    <property type="entry name" value="ZnF_C2HC"/>
    <property type="match status" value="1"/>
</dbReference>
<feature type="region of interest" description="Disordered" evidence="2">
    <location>
        <begin position="307"/>
        <end position="358"/>
    </location>
</feature>
<organism evidence="4 5">
    <name type="scientific">Phaeomoniella chlamydospora</name>
    <name type="common">Phaeoacremonium chlamydosporum</name>
    <dbReference type="NCBI Taxonomy" id="158046"/>
    <lineage>
        <taxon>Eukaryota</taxon>
        <taxon>Fungi</taxon>
        <taxon>Dikarya</taxon>
        <taxon>Ascomycota</taxon>
        <taxon>Pezizomycotina</taxon>
        <taxon>Eurotiomycetes</taxon>
        <taxon>Chaetothyriomycetidae</taxon>
        <taxon>Phaeomoniellales</taxon>
        <taxon>Phaeomoniellaceae</taxon>
        <taxon>Phaeomoniella</taxon>
    </lineage>
</organism>
<proteinExistence type="predicted"/>
<feature type="compositionally biased region" description="Basic and acidic residues" evidence="2">
    <location>
        <begin position="34"/>
        <end position="61"/>
    </location>
</feature>
<feature type="compositionally biased region" description="Basic residues" evidence="2">
    <location>
        <begin position="328"/>
        <end position="338"/>
    </location>
</feature>
<dbReference type="SUPFAM" id="SSF57756">
    <property type="entry name" value="Retrovirus zinc finger-like domains"/>
    <property type="match status" value="1"/>
</dbReference>
<keyword evidence="1" id="KW-0862">Zinc</keyword>
<reference evidence="4 5" key="2">
    <citation type="submission" date="2015-05" db="EMBL/GenBank/DDBJ databases">
        <authorList>
            <person name="Morales-Cruz A."/>
            <person name="Amrine K.C."/>
            <person name="Cantu D."/>
        </authorList>
    </citation>
    <scope>NUCLEOTIDE SEQUENCE [LARGE SCALE GENOMIC DNA]</scope>
    <source>
        <strain evidence="4">UCRPC4</strain>
    </source>
</reference>
<accession>A0A0G2E610</accession>